<feature type="domain" description="N-acetyltransferase" evidence="3">
    <location>
        <begin position="3"/>
        <end position="158"/>
    </location>
</feature>
<dbReference type="CDD" id="cd04301">
    <property type="entry name" value="NAT_SF"/>
    <property type="match status" value="1"/>
</dbReference>
<sequence>MGIDIRQATPSDAQEACDLLRRSIEEGCAADHGQRSEILQAWLSNKTVQNVTTWFSSPSNYAVVAVRGGELAGLALLTQAGKLALCYVMPGQQRQGIGSAMVQAIEERARCWDIAKLHMHSPASGSGFFERLGYVNAGKDKACFGLECDFLWKQLDAAEPPASKRFCTCSGI</sequence>
<evidence type="ECO:0000313" key="4">
    <source>
        <dbReference type="EMBL" id="MCS0587763.1"/>
    </source>
</evidence>
<keyword evidence="2" id="KW-0012">Acyltransferase</keyword>
<proteinExistence type="predicted"/>
<evidence type="ECO:0000256" key="2">
    <source>
        <dbReference type="ARBA" id="ARBA00023315"/>
    </source>
</evidence>
<comment type="caution">
    <text evidence="4">The sequence shown here is derived from an EMBL/GenBank/DDBJ whole genome shotgun (WGS) entry which is preliminary data.</text>
</comment>
<evidence type="ECO:0000256" key="1">
    <source>
        <dbReference type="ARBA" id="ARBA00022679"/>
    </source>
</evidence>
<accession>A0ABT2A0P9</accession>
<reference evidence="4 5" key="1">
    <citation type="submission" date="2022-08" db="EMBL/GenBank/DDBJ databases">
        <title>Reclassification of Massilia species as members of the genera Telluria, Duganella, Pseudoduganella, Mokoshia gen. nov. and Zemynaea gen. nov. using orthogonal and non-orthogonal genome-based approaches.</title>
        <authorList>
            <person name="Bowman J.P."/>
        </authorList>
    </citation>
    <scope>NUCLEOTIDE SEQUENCE [LARGE SCALE GENOMIC DNA]</scope>
    <source>
        <strain evidence="4 5">LMG 28164</strain>
    </source>
</reference>
<dbReference type="Proteomes" id="UP001205560">
    <property type="component" value="Unassembled WGS sequence"/>
</dbReference>
<dbReference type="SUPFAM" id="SSF55729">
    <property type="entry name" value="Acyl-CoA N-acyltransferases (Nat)"/>
    <property type="match status" value="1"/>
</dbReference>
<evidence type="ECO:0000313" key="5">
    <source>
        <dbReference type="Proteomes" id="UP001205560"/>
    </source>
</evidence>
<organism evidence="4 5">
    <name type="scientific">Massilia norwichensis</name>
    <dbReference type="NCBI Taxonomy" id="1442366"/>
    <lineage>
        <taxon>Bacteria</taxon>
        <taxon>Pseudomonadati</taxon>
        <taxon>Pseudomonadota</taxon>
        <taxon>Betaproteobacteria</taxon>
        <taxon>Burkholderiales</taxon>
        <taxon>Oxalobacteraceae</taxon>
        <taxon>Telluria group</taxon>
        <taxon>Massilia</taxon>
    </lineage>
</organism>
<dbReference type="PANTHER" id="PTHR43877:SF1">
    <property type="entry name" value="ACETYLTRANSFERASE"/>
    <property type="match status" value="1"/>
</dbReference>
<protein>
    <submittedName>
        <fullName evidence="4">GNAT family N-acetyltransferase</fullName>
    </submittedName>
</protein>
<dbReference type="Pfam" id="PF13673">
    <property type="entry name" value="Acetyltransf_10"/>
    <property type="match status" value="1"/>
</dbReference>
<keyword evidence="1" id="KW-0808">Transferase</keyword>
<dbReference type="RefSeq" id="WP_258843596.1">
    <property type="nucleotide sequence ID" value="NZ_JANUGX010000001.1"/>
</dbReference>
<dbReference type="PROSITE" id="PS51186">
    <property type="entry name" value="GNAT"/>
    <property type="match status" value="1"/>
</dbReference>
<dbReference type="InterPro" id="IPR000182">
    <property type="entry name" value="GNAT_dom"/>
</dbReference>
<dbReference type="InterPro" id="IPR016181">
    <property type="entry name" value="Acyl_CoA_acyltransferase"/>
</dbReference>
<keyword evidence="5" id="KW-1185">Reference proteome</keyword>
<gene>
    <name evidence="4" type="ORF">NX782_00925</name>
</gene>
<dbReference type="PANTHER" id="PTHR43877">
    <property type="entry name" value="AMINOALKYLPHOSPHONATE N-ACETYLTRANSFERASE-RELATED-RELATED"/>
    <property type="match status" value="1"/>
</dbReference>
<evidence type="ECO:0000259" key="3">
    <source>
        <dbReference type="PROSITE" id="PS51186"/>
    </source>
</evidence>
<dbReference type="Gene3D" id="3.40.630.30">
    <property type="match status" value="1"/>
</dbReference>
<name>A0ABT2A0P9_9BURK</name>
<dbReference type="InterPro" id="IPR050832">
    <property type="entry name" value="Bact_Acetyltransf"/>
</dbReference>
<dbReference type="EMBL" id="JANUGX010000001">
    <property type="protein sequence ID" value="MCS0587763.1"/>
    <property type="molecule type" value="Genomic_DNA"/>
</dbReference>